<accession>A0ABX7M5X4</accession>
<dbReference type="PANTHER" id="PTHR33375:SF1">
    <property type="entry name" value="CHROMOSOME-PARTITIONING PROTEIN PARB-RELATED"/>
    <property type="match status" value="1"/>
</dbReference>
<name>A0ABX7M5X4_9RHOO</name>
<dbReference type="InterPro" id="IPR050336">
    <property type="entry name" value="Chromosome_partition/occlusion"/>
</dbReference>
<dbReference type="InterPro" id="IPR036086">
    <property type="entry name" value="ParB/Sulfiredoxin_sf"/>
</dbReference>
<organism evidence="4 5">
    <name type="scientific">Niveibacterium microcysteis</name>
    <dbReference type="NCBI Taxonomy" id="2811415"/>
    <lineage>
        <taxon>Bacteria</taxon>
        <taxon>Pseudomonadati</taxon>
        <taxon>Pseudomonadota</taxon>
        <taxon>Betaproteobacteria</taxon>
        <taxon>Rhodocyclales</taxon>
        <taxon>Rhodocyclaceae</taxon>
        <taxon>Niveibacterium</taxon>
    </lineage>
</organism>
<dbReference type="Pfam" id="PF02195">
    <property type="entry name" value="ParB_N"/>
    <property type="match status" value="1"/>
</dbReference>
<feature type="domain" description="ParB-like N-terminal" evidence="3">
    <location>
        <begin position="11"/>
        <end position="102"/>
    </location>
</feature>
<dbReference type="InterPro" id="IPR004437">
    <property type="entry name" value="ParB/RepB/Spo0J"/>
</dbReference>
<protein>
    <submittedName>
        <fullName evidence="4">ParB/RepB/Spo0J family partition protein</fullName>
    </submittedName>
</protein>
<evidence type="ECO:0000313" key="5">
    <source>
        <dbReference type="Proteomes" id="UP000663570"/>
    </source>
</evidence>
<dbReference type="SMART" id="SM00470">
    <property type="entry name" value="ParB"/>
    <property type="match status" value="1"/>
</dbReference>
<dbReference type="InterPro" id="IPR003115">
    <property type="entry name" value="ParB_N"/>
</dbReference>
<dbReference type="EMBL" id="CP071060">
    <property type="protein sequence ID" value="QSI76548.1"/>
    <property type="molecule type" value="Genomic_DNA"/>
</dbReference>
<evidence type="ECO:0000256" key="1">
    <source>
        <dbReference type="ARBA" id="ARBA00006295"/>
    </source>
</evidence>
<dbReference type="Proteomes" id="UP000663570">
    <property type="component" value="Chromosome"/>
</dbReference>
<dbReference type="SUPFAM" id="SSF109709">
    <property type="entry name" value="KorB DNA-binding domain-like"/>
    <property type="match status" value="1"/>
</dbReference>
<reference evidence="4 5" key="1">
    <citation type="submission" date="2021-02" db="EMBL/GenBank/DDBJ databases">
        <title>Niveibacterium changnyeongensis HC41.</title>
        <authorList>
            <person name="Kang M."/>
        </authorList>
    </citation>
    <scope>NUCLEOTIDE SEQUENCE [LARGE SCALE GENOMIC DNA]</scope>
    <source>
        <strain evidence="4 5">HC41</strain>
    </source>
</reference>
<feature type="region of interest" description="Disordered" evidence="2">
    <location>
        <begin position="214"/>
        <end position="234"/>
    </location>
</feature>
<keyword evidence="5" id="KW-1185">Reference proteome</keyword>
<sequence>MGFKETVPEFKMIDVAKIVPDPAHPRRQFDEAGIKRLADSISGVGLIQPVLVQPADADGKYRLIVGERRLRAALLAGEASIPVLVRACAPNETLEVQVFENLGQGVRLPLAPREMAQALKTIARGFESPEAAAEHFGQPATWLEQKTAPANLSPKVEALLESGQITSCTTAVQLDKLAQKNEARLDALVAELEQGEKLPKKVVEAVLVQEGVKRGKKKADADATEPAPQTVAAAPSVVSPASTVAVPASSGRRVNPGKVRMVAQILGLDAGDEEAVLDRLIDEFLALKGEGNPPF</sequence>
<dbReference type="SUPFAM" id="SSF110849">
    <property type="entry name" value="ParB/Sulfiredoxin"/>
    <property type="match status" value="1"/>
</dbReference>
<evidence type="ECO:0000259" key="3">
    <source>
        <dbReference type="SMART" id="SM00470"/>
    </source>
</evidence>
<comment type="similarity">
    <text evidence="1">Belongs to the ParB family.</text>
</comment>
<proteinExistence type="inferred from homology"/>
<dbReference type="Gene3D" id="3.90.1530.30">
    <property type="match status" value="1"/>
</dbReference>
<evidence type="ECO:0000256" key="2">
    <source>
        <dbReference type="SAM" id="MobiDB-lite"/>
    </source>
</evidence>
<dbReference type="PANTHER" id="PTHR33375">
    <property type="entry name" value="CHROMOSOME-PARTITIONING PROTEIN PARB-RELATED"/>
    <property type="match status" value="1"/>
</dbReference>
<evidence type="ECO:0000313" key="4">
    <source>
        <dbReference type="EMBL" id="QSI76548.1"/>
    </source>
</evidence>
<dbReference type="Gene3D" id="1.10.10.2830">
    <property type="match status" value="1"/>
</dbReference>
<dbReference type="RefSeq" id="WP_206254208.1">
    <property type="nucleotide sequence ID" value="NZ_CP071060.1"/>
</dbReference>
<dbReference type="NCBIfam" id="TIGR00180">
    <property type="entry name" value="parB_part"/>
    <property type="match status" value="1"/>
</dbReference>
<gene>
    <name evidence="4" type="ORF">JY500_19140</name>
</gene>